<feature type="transmembrane region" description="Helical" evidence="7">
    <location>
        <begin position="57"/>
        <end position="74"/>
    </location>
</feature>
<reference evidence="8 9" key="1">
    <citation type="journal article" date="2023" name="Arcadia Sci">
        <title>De novo assembly of a long-read Amblyomma americanum tick genome.</title>
        <authorList>
            <person name="Chou S."/>
            <person name="Poskanzer K.E."/>
            <person name="Rollins M."/>
            <person name="Thuy-Boun P.S."/>
        </authorList>
    </citation>
    <scope>NUCLEOTIDE SEQUENCE [LARGE SCALE GENOMIC DNA]</scope>
    <source>
        <strain evidence="8">F_SG_1</strain>
        <tissue evidence="8">Salivary glands</tissue>
    </source>
</reference>
<keyword evidence="6" id="KW-0862">Zinc</keyword>
<keyword evidence="3 7" id="KW-0812">Transmembrane</keyword>
<sequence>MAAAAGYGQQRDPNKLKAFEETPGFLRQNPFIRSGYRVLYTPQECLRSVFEWNNETLNIWTHLAGILLFSAMLVRDVGYRLPAAKADPADSVLVVAVTCTYITTLSLSVLYHTFNCQSKEAYYKLLRFDLAGVGLSLCSTFSSGVIMAFDEHRFYKFLYVGLEVMLLMAIILKQDCDDTKVLCSLGIFGLVPTFHWLCLAPPHMWVVMPRIVLLFMCAAFSYIVLEGRFPERLWPGRCDFLGASHQIWHILVILMTVWWHETAFEFIRCKSGQC</sequence>
<feature type="transmembrane region" description="Helical" evidence="7">
    <location>
        <begin position="179"/>
        <end position="197"/>
    </location>
</feature>
<keyword evidence="6" id="KW-0479">Metal-binding</keyword>
<dbReference type="PANTHER" id="PTHR20855">
    <property type="entry name" value="ADIPOR/PROGESTIN RECEPTOR-RELATED"/>
    <property type="match status" value="1"/>
</dbReference>
<evidence type="ECO:0000256" key="7">
    <source>
        <dbReference type="SAM" id="Phobius"/>
    </source>
</evidence>
<feature type="binding site" evidence="6">
    <location>
        <position position="249"/>
    </location>
    <ligand>
        <name>Zn(2+)</name>
        <dbReference type="ChEBI" id="CHEBI:29105"/>
    </ligand>
</feature>
<feature type="binding site" evidence="6">
    <location>
        <position position="245"/>
    </location>
    <ligand>
        <name>Zn(2+)</name>
        <dbReference type="ChEBI" id="CHEBI:29105"/>
    </ligand>
</feature>
<dbReference type="Proteomes" id="UP001321473">
    <property type="component" value="Unassembled WGS sequence"/>
</dbReference>
<comment type="caution">
    <text evidence="8">The sequence shown here is derived from an EMBL/GenBank/DDBJ whole genome shotgun (WGS) entry which is preliminary data.</text>
</comment>
<accession>A0AAQ4D3V7</accession>
<evidence type="ECO:0000313" key="9">
    <source>
        <dbReference type="Proteomes" id="UP001321473"/>
    </source>
</evidence>
<feature type="binding site" evidence="6">
    <location>
        <position position="112"/>
    </location>
    <ligand>
        <name>Zn(2+)</name>
        <dbReference type="ChEBI" id="CHEBI:29105"/>
    </ligand>
</feature>
<gene>
    <name evidence="8" type="ORF">V5799_000149</name>
</gene>
<evidence type="ECO:0000256" key="4">
    <source>
        <dbReference type="ARBA" id="ARBA00022989"/>
    </source>
</evidence>
<evidence type="ECO:0000256" key="1">
    <source>
        <dbReference type="ARBA" id="ARBA00004141"/>
    </source>
</evidence>
<name>A0AAQ4D3V7_AMBAM</name>
<evidence type="ECO:0000256" key="2">
    <source>
        <dbReference type="ARBA" id="ARBA00007018"/>
    </source>
</evidence>
<comment type="similarity">
    <text evidence="2">Belongs to the ADIPOR family.</text>
</comment>
<keyword evidence="4 7" id="KW-1133">Transmembrane helix</keyword>
<organism evidence="8 9">
    <name type="scientific">Amblyomma americanum</name>
    <name type="common">Lone star tick</name>
    <dbReference type="NCBI Taxonomy" id="6943"/>
    <lineage>
        <taxon>Eukaryota</taxon>
        <taxon>Metazoa</taxon>
        <taxon>Ecdysozoa</taxon>
        <taxon>Arthropoda</taxon>
        <taxon>Chelicerata</taxon>
        <taxon>Arachnida</taxon>
        <taxon>Acari</taxon>
        <taxon>Parasitiformes</taxon>
        <taxon>Ixodida</taxon>
        <taxon>Ixodoidea</taxon>
        <taxon>Ixodidae</taxon>
        <taxon>Amblyomminae</taxon>
        <taxon>Amblyomma</taxon>
    </lineage>
</organism>
<feature type="transmembrane region" description="Helical" evidence="7">
    <location>
        <begin position="154"/>
        <end position="172"/>
    </location>
</feature>
<evidence type="ECO:0000256" key="6">
    <source>
        <dbReference type="PIRSR" id="PIRSR604254-1"/>
    </source>
</evidence>
<keyword evidence="5 7" id="KW-0472">Membrane</keyword>
<dbReference type="InterPro" id="IPR004254">
    <property type="entry name" value="AdipoR/HlyIII-related"/>
</dbReference>
<dbReference type="AlphaFoldDB" id="A0AAQ4D3V7"/>
<dbReference type="Pfam" id="PF03006">
    <property type="entry name" value="HlyIII"/>
    <property type="match status" value="1"/>
</dbReference>
<comment type="subcellular location">
    <subcellularLocation>
        <location evidence="1">Membrane</location>
        <topology evidence="1">Multi-pass membrane protein</topology>
    </subcellularLocation>
</comment>
<dbReference type="PANTHER" id="PTHR20855:SF15">
    <property type="entry name" value="PROGESTIN AND ADIPOQ RECEPTOR FAMILY MEMBER 3"/>
    <property type="match status" value="1"/>
</dbReference>
<feature type="transmembrane region" description="Helical" evidence="7">
    <location>
        <begin position="203"/>
        <end position="225"/>
    </location>
</feature>
<evidence type="ECO:0000256" key="5">
    <source>
        <dbReference type="ARBA" id="ARBA00023136"/>
    </source>
</evidence>
<evidence type="ECO:0000256" key="3">
    <source>
        <dbReference type="ARBA" id="ARBA00022692"/>
    </source>
</evidence>
<protein>
    <submittedName>
        <fullName evidence="8">Uncharacterized protein</fullName>
    </submittedName>
</protein>
<evidence type="ECO:0000313" key="8">
    <source>
        <dbReference type="EMBL" id="KAK8757147.1"/>
    </source>
</evidence>
<dbReference type="GO" id="GO:0016020">
    <property type="term" value="C:membrane"/>
    <property type="evidence" value="ECO:0007669"/>
    <property type="project" value="UniProtKB-SubCell"/>
</dbReference>
<keyword evidence="9" id="KW-1185">Reference proteome</keyword>
<feature type="transmembrane region" description="Helical" evidence="7">
    <location>
        <begin position="94"/>
        <end position="114"/>
    </location>
</feature>
<dbReference type="EMBL" id="JARKHS020035527">
    <property type="protein sequence ID" value="KAK8757147.1"/>
    <property type="molecule type" value="Genomic_DNA"/>
</dbReference>
<dbReference type="GO" id="GO:0038023">
    <property type="term" value="F:signaling receptor activity"/>
    <property type="evidence" value="ECO:0007669"/>
    <property type="project" value="TreeGrafter"/>
</dbReference>
<dbReference type="GO" id="GO:0046872">
    <property type="term" value="F:metal ion binding"/>
    <property type="evidence" value="ECO:0007669"/>
    <property type="project" value="UniProtKB-KW"/>
</dbReference>
<proteinExistence type="inferred from homology"/>